<reference evidence="2 3" key="1">
    <citation type="submission" date="2017-01" db="EMBL/GenBank/DDBJ databases">
        <authorList>
            <consortium name="Urmite Genomes"/>
        </authorList>
    </citation>
    <scope>NUCLEOTIDE SEQUENCE [LARGE SCALE GENOMIC DNA]</scope>
    <source>
        <strain evidence="2 3">AB215</strain>
    </source>
</reference>
<evidence type="ECO:0000313" key="3">
    <source>
        <dbReference type="Proteomes" id="UP000240424"/>
    </source>
</evidence>
<name>A0A2U3PF71_9MYCO</name>
<dbReference type="SUPFAM" id="SSF50475">
    <property type="entry name" value="FMN-binding split barrel"/>
    <property type="match status" value="1"/>
</dbReference>
<feature type="non-terminal residue" evidence="2">
    <location>
        <position position="1"/>
    </location>
</feature>
<evidence type="ECO:0000313" key="2">
    <source>
        <dbReference type="EMBL" id="SPM42392.1"/>
    </source>
</evidence>
<dbReference type="InterPro" id="IPR012349">
    <property type="entry name" value="Split_barrel_FMN-bd"/>
</dbReference>
<dbReference type="EMBL" id="FUEZ01000004">
    <property type="protein sequence ID" value="SPM42392.1"/>
    <property type="molecule type" value="Genomic_DNA"/>
</dbReference>
<organism evidence="2 3">
    <name type="scientific">Mycobacterium numidiamassiliense</name>
    <dbReference type="NCBI Taxonomy" id="1841861"/>
    <lineage>
        <taxon>Bacteria</taxon>
        <taxon>Bacillati</taxon>
        <taxon>Actinomycetota</taxon>
        <taxon>Actinomycetes</taxon>
        <taxon>Mycobacteriales</taxon>
        <taxon>Mycobacteriaceae</taxon>
        <taxon>Mycobacterium</taxon>
    </lineage>
</organism>
<sequence length="241" mass="25992">VITRDVEATAVADLAFMPPRAALAATVDGEIVVVPVSVTLEQPADPTSSPRIVQVPEGNADLNGRNVVVIADDGPQWFRLRSLSVRGQARAIGDRSYRVAPKRIVAWDYGSLREVPTPQGTSAPRPAPFSVTDEKDDTHPFHSPNLEAAVCRSRVMVLASRSHKGTPFAVPLWFVPHHGRIYATTSASSWIVAHRSPKLLGLPPLSRAALERSDIPHGMCNPPGDREAVVSTTRRSAESPP</sequence>
<accession>A0A2U3PF71</accession>
<gene>
    <name evidence="2" type="ORF">MNAB215_4612</name>
</gene>
<keyword evidence="3" id="KW-1185">Reference proteome</keyword>
<protein>
    <submittedName>
        <fullName evidence="2">Pyridoxamine 5'-phosphate oxidase-like protein</fullName>
    </submittedName>
</protein>
<feature type="region of interest" description="Disordered" evidence="1">
    <location>
        <begin position="214"/>
        <end position="241"/>
    </location>
</feature>
<dbReference type="Proteomes" id="UP000240424">
    <property type="component" value="Unassembled WGS sequence"/>
</dbReference>
<proteinExistence type="predicted"/>
<evidence type="ECO:0000256" key="1">
    <source>
        <dbReference type="SAM" id="MobiDB-lite"/>
    </source>
</evidence>
<dbReference type="Gene3D" id="2.30.110.10">
    <property type="entry name" value="Electron Transport, Fmn-binding Protein, Chain A"/>
    <property type="match status" value="1"/>
</dbReference>
<dbReference type="AlphaFoldDB" id="A0A2U3PF71"/>